<name>F0SS49_RUBBR</name>
<dbReference type="SUPFAM" id="SSF52096">
    <property type="entry name" value="ClpP/crotonase"/>
    <property type="match status" value="1"/>
</dbReference>
<dbReference type="PROSITE" id="PS00166">
    <property type="entry name" value="ENOYL_COA_HYDRATASE"/>
    <property type="match status" value="1"/>
</dbReference>
<dbReference type="EMBL" id="CP002546">
    <property type="protein sequence ID" value="ADY58060.1"/>
    <property type="molecule type" value="Genomic_DNA"/>
</dbReference>
<dbReference type="InterPro" id="IPR001753">
    <property type="entry name" value="Enoyl-CoA_hydra/iso"/>
</dbReference>
<dbReference type="Pfam" id="PF00378">
    <property type="entry name" value="ECH_1"/>
    <property type="match status" value="1"/>
</dbReference>
<dbReference type="CDD" id="cd06558">
    <property type="entry name" value="crotonase-like"/>
    <property type="match status" value="1"/>
</dbReference>
<dbReference type="PANTHER" id="PTHR11941:SF54">
    <property type="entry name" value="ENOYL-COA HYDRATASE, MITOCHONDRIAL"/>
    <property type="match status" value="1"/>
</dbReference>
<sequence length="264" mass="28207">MRRPNQNSTQVDLELDGPVAHVVFSGPRGIQTLSAETRRALLSTLGQIDDNSDIRLVCFTGVGRTFFAGADVHEFLDLTPTAARELAREGQQLMTRIANLKPVTLAAINGACVGGGLELALACDLRIAKAGCKLGFPETRLGLLPCWGGTVRTTLFHGAGIAQSLILSGELISAEQAQQWGVVSECCPSEDNWQNFVASWQQRILQAGPAGVSAAQRVIRRTAATISAMELGFADEAAAFVECVKTGQVVEGVNAFLEKREANW</sequence>
<accession>F0SS49</accession>
<dbReference type="Gene3D" id="3.90.226.10">
    <property type="entry name" value="2-enoyl-CoA Hydratase, Chain A, domain 1"/>
    <property type="match status" value="1"/>
</dbReference>
<reference evidence="4" key="1">
    <citation type="submission" date="2011-02" db="EMBL/GenBank/DDBJ databases">
        <title>The complete genome of Planctomyces brasiliensis DSM 5305.</title>
        <authorList>
            <person name="Lucas S."/>
            <person name="Copeland A."/>
            <person name="Lapidus A."/>
            <person name="Bruce D."/>
            <person name="Goodwin L."/>
            <person name="Pitluck S."/>
            <person name="Kyrpides N."/>
            <person name="Mavromatis K."/>
            <person name="Pagani I."/>
            <person name="Ivanova N."/>
            <person name="Ovchinnikova G."/>
            <person name="Lu M."/>
            <person name="Detter J.C."/>
            <person name="Han C."/>
            <person name="Land M."/>
            <person name="Hauser L."/>
            <person name="Markowitz V."/>
            <person name="Cheng J.-F."/>
            <person name="Hugenholtz P."/>
            <person name="Woyke T."/>
            <person name="Wu D."/>
            <person name="Tindall B."/>
            <person name="Pomrenke H.G."/>
            <person name="Brambilla E."/>
            <person name="Klenk H.-P."/>
            <person name="Eisen J.A."/>
        </authorList>
    </citation>
    <scope>NUCLEOTIDE SEQUENCE [LARGE SCALE GENOMIC DNA]</scope>
    <source>
        <strain evidence="4">ATCC 49424 / DSM 5305 / JCM 21570 / NBRC 103401 / IFAM 1448</strain>
    </source>
</reference>
<dbReference type="STRING" id="756272.Plabr_0433"/>
<dbReference type="AlphaFoldDB" id="F0SS49"/>
<evidence type="ECO:0000313" key="4">
    <source>
        <dbReference type="Proteomes" id="UP000006860"/>
    </source>
</evidence>
<proteinExistence type="inferred from homology"/>
<evidence type="ECO:0000256" key="2">
    <source>
        <dbReference type="RuleBase" id="RU003707"/>
    </source>
</evidence>
<dbReference type="PANTHER" id="PTHR11941">
    <property type="entry name" value="ENOYL-COA HYDRATASE-RELATED"/>
    <property type="match status" value="1"/>
</dbReference>
<dbReference type="OrthoDB" id="370015at2"/>
<dbReference type="HOGENOM" id="CLU_009834_7_2_0"/>
<dbReference type="eggNOG" id="COG1024">
    <property type="taxonomic scope" value="Bacteria"/>
</dbReference>
<dbReference type="GO" id="GO:0006635">
    <property type="term" value="P:fatty acid beta-oxidation"/>
    <property type="evidence" value="ECO:0007669"/>
    <property type="project" value="TreeGrafter"/>
</dbReference>
<dbReference type="InterPro" id="IPR029045">
    <property type="entry name" value="ClpP/crotonase-like_dom_sf"/>
</dbReference>
<keyword evidence="4" id="KW-1185">Reference proteome</keyword>
<dbReference type="Proteomes" id="UP000006860">
    <property type="component" value="Chromosome"/>
</dbReference>
<dbReference type="InterPro" id="IPR018376">
    <property type="entry name" value="Enoyl-CoA_hyd/isom_CS"/>
</dbReference>
<comment type="similarity">
    <text evidence="1 2">Belongs to the enoyl-CoA hydratase/isomerase family.</text>
</comment>
<protein>
    <submittedName>
        <fullName evidence="3">Enoyl-CoA hydratase/isomerase</fullName>
    </submittedName>
</protein>
<dbReference type="RefSeq" id="WP_013626804.1">
    <property type="nucleotide sequence ID" value="NC_015174.1"/>
</dbReference>
<dbReference type="KEGG" id="pbs:Plabr_0433"/>
<organism evidence="3 4">
    <name type="scientific">Rubinisphaera brasiliensis (strain ATCC 49424 / DSM 5305 / JCM 21570 / IAM 15109 / NBRC 103401 / IFAM 1448)</name>
    <name type="common">Planctomyces brasiliensis</name>
    <dbReference type="NCBI Taxonomy" id="756272"/>
    <lineage>
        <taxon>Bacteria</taxon>
        <taxon>Pseudomonadati</taxon>
        <taxon>Planctomycetota</taxon>
        <taxon>Planctomycetia</taxon>
        <taxon>Planctomycetales</taxon>
        <taxon>Planctomycetaceae</taxon>
        <taxon>Rubinisphaera</taxon>
    </lineage>
</organism>
<evidence type="ECO:0000256" key="1">
    <source>
        <dbReference type="ARBA" id="ARBA00005254"/>
    </source>
</evidence>
<dbReference type="GO" id="GO:0003824">
    <property type="term" value="F:catalytic activity"/>
    <property type="evidence" value="ECO:0007669"/>
    <property type="project" value="InterPro"/>
</dbReference>
<evidence type="ECO:0000313" key="3">
    <source>
        <dbReference type="EMBL" id="ADY58060.1"/>
    </source>
</evidence>
<gene>
    <name evidence="3" type="ordered locus">Plabr_0433</name>
</gene>